<feature type="compositionally biased region" description="Acidic residues" evidence="1">
    <location>
        <begin position="502"/>
        <end position="515"/>
    </location>
</feature>
<dbReference type="PANTHER" id="PTHR15921:SF3">
    <property type="entry name" value="PRE-MRNA CLEAVAGE COMPLEX 2 PROTEIN PCF11"/>
    <property type="match status" value="1"/>
</dbReference>
<feature type="domain" description="CID" evidence="2">
    <location>
        <begin position="1"/>
        <end position="137"/>
    </location>
</feature>
<dbReference type="RefSeq" id="XP_034011432.1">
    <property type="nucleotide sequence ID" value="XM_034156563.1"/>
</dbReference>
<dbReference type="InterPro" id="IPR006569">
    <property type="entry name" value="CID_dom"/>
</dbReference>
<dbReference type="EMBL" id="SWFT01000111">
    <property type="protein sequence ID" value="KAA8900467.1"/>
    <property type="molecule type" value="Genomic_DNA"/>
</dbReference>
<dbReference type="Proteomes" id="UP000449547">
    <property type="component" value="Unassembled WGS sequence"/>
</dbReference>
<proteinExistence type="predicted"/>
<dbReference type="InterPro" id="IPR045154">
    <property type="entry name" value="PCF11-like"/>
</dbReference>
<evidence type="ECO:0000313" key="3">
    <source>
        <dbReference type="EMBL" id="KAA8900467.1"/>
    </source>
</evidence>
<dbReference type="SUPFAM" id="SSF48464">
    <property type="entry name" value="ENTH/VHS domain"/>
    <property type="match status" value="1"/>
</dbReference>
<dbReference type="GO" id="GO:0005849">
    <property type="term" value="C:mRNA cleavage factor complex"/>
    <property type="evidence" value="ECO:0007669"/>
    <property type="project" value="TreeGrafter"/>
</dbReference>
<evidence type="ECO:0000259" key="2">
    <source>
        <dbReference type="PROSITE" id="PS51391"/>
    </source>
</evidence>
<evidence type="ECO:0000256" key="1">
    <source>
        <dbReference type="SAM" id="MobiDB-lite"/>
    </source>
</evidence>
<dbReference type="GeneID" id="54782416"/>
<dbReference type="GO" id="GO:0003729">
    <property type="term" value="F:mRNA binding"/>
    <property type="evidence" value="ECO:0007669"/>
    <property type="project" value="InterPro"/>
</dbReference>
<dbReference type="InterPro" id="IPR008942">
    <property type="entry name" value="ENTH_VHS"/>
</dbReference>
<feature type="compositionally biased region" description="Polar residues" evidence="1">
    <location>
        <begin position="402"/>
        <end position="411"/>
    </location>
</feature>
<accession>A0A642UJX2</accession>
<reference evidence="3 4" key="1">
    <citation type="submission" date="2019-07" db="EMBL/GenBank/DDBJ databases">
        <title>Genome assembly of two rare yeast pathogens: Diutina rugosa and Trichomonascus ciferrii.</title>
        <authorList>
            <person name="Mixao V."/>
            <person name="Saus E."/>
            <person name="Hansen A."/>
            <person name="Lass-Flor C."/>
            <person name="Gabaldon T."/>
        </authorList>
    </citation>
    <scope>NUCLEOTIDE SEQUENCE [LARGE SCALE GENOMIC DNA]</scope>
    <source>
        <strain evidence="3 4">CBS 613</strain>
    </source>
</reference>
<feature type="region of interest" description="Disordered" evidence="1">
    <location>
        <begin position="373"/>
        <end position="448"/>
    </location>
</feature>
<dbReference type="Gene3D" id="1.25.40.90">
    <property type="match status" value="1"/>
</dbReference>
<dbReference type="GO" id="GO:0006369">
    <property type="term" value="P:termination of RNA polymerase II transcription"/>
    <property type="evidence" value="ECO:0007669"/>
    <property type="project" value="InterPro"/>
</dbReference>
<name>A0A642UJX2_DIURU</name>
<comment type="caution">
    <text evidence="3">The sequence shown here is derived from an EMBL/GenBank/DDBJ whole genome shotgun (WGS) entry which is preliminary data.</text>
</comment>
<dbReference type="VEuPathDB" id="FungiDB:DIURU_003765"/>
<protein>
    <recommendedName>
        <fullName evidence="2">CID domain-containing protein</fullName>
    </recommendedName>
</protein>
<dbReference type="InterPro" id="IPR047415">
    <property type="entry name" value="Pcf11_CID"/>
</dbReference>
<evidence type="ECO:0000313" key="4">
    <source>
        <dbReference type="Proteomes" id="UP000449547"/>
    </source>
</evidence>
<keyword evidence="4" id="KW-1185">Reference proteome</keyword>
<feature type="compositionally biased region" description="Basic and acidic residues" evidence="1">
    <location>
        <begin position="543"/>
        <end position="552"/>
    </location>
</feature>
<dbReference type="CDD" id="cd16982">
    <property type="entry name" value="CID_Pcf11"/>
    <property type="match status" value="1"/>
</dbReference>
<organism evidence="3 4">
    <name type="scientific">Diutina rugosa</name>
    <name type="common">Yeast</name>
    <name type="synonym">Candida rugosa</name>
    <dbReference type="NCBI Taxonomy" id="5481"/>
    <lineage>
        <taxon>Eukaryota</taxon>
        <taxon>Fungi</taxon>
        <taxon>Dikarya</taxon>
        <taxon>Ascomycota</taxon>
        <taxon>Saccharomycotina</taxon>
        <taxon>Pichiomycetes</taxon>
        <taxon>Debaryomycetaceae</taxon>
        <taxon>Diutina</taxon>
    </lineage>
</organism>
<feature type="region of interest" description="Disordered" evidence="1">
    <location>
        <begin position="461"/>
        <end position="560"/>
    </location>
</feature>
<dbReference type="PROSITE" id="PS51391">
    <property type="entry name" value="CID"/>
    <property type="match status" value="1"/>
</dbReference>
<dbReference type="GO" id="GO:0000993">
    <property type="term" value="F:RNA polymerase II complex binding"/>
    <property type="evidence" value="ECO:0007669"/>
    <property type="project" value="InterPro"/>
</dbReference>
<dbReference type="AlphaFoldDB" id="A0A642UJX2"/>
<dbReference type="GO" id="GO:0031124">
    <property type="term" value="P:mRNA 3'-end processing"/>
    <property type="evidence" value="ECO:0007669"/>
    <property type="project" value="InterPro"/>
</dbReference>
<dbReference type="FunFam" id="1.25.40.90:FF:000016">
    <property type="entry name" value="mRNA cleavage factor complex component Pcf11"/>
    <property type="match status" value="1"/>
</dbReference>
<sequence length="560" mass="61455">MAFDAEYYGKLLASLTINSRAVITELTTLAEENVGDAPLVVQMVEERIRKALPQHKLFAMYLMDSISKNVGPPYPMLFAKNMFKVFTATYTSVPDTSTRQNLINLFKTWMLVRGASGQTIFPLDTLQKIETFIIQATSIQGQGAGMASAIPAGAAQGVSRVTQDMLIREGRGLLYRSIQVMKSVDRLGATDDDFTDDERHLIHKLELERNRLVGEANEFIDTIVDTLRPDQQQQQIFEKNYKAWTERLNQIKGLIDKQAEQLAPVIERVSAVITTKRQQQEADQRHQKLIERRRQYLKDNKPEIDPIIKVEFFSDVFSPTAPPLITALATVGMPVVKHAEVEDVNPLILSPTPDVSLPEPTTTDYMVTDPEAAAADTPTGGLLGFSMSSFDSDDDENDDNSPQHLSANSSAVDLPAMVTTTETATTETATTETATAEEAEAPIETTEATDANEAVAVELVSPEPINTIDDVSSGSDSEVEIKLHSAPLRSPPPSSSAAPTFADDDDDDDAYEPEGIEWTPPGSPVDATPAPAAGRLRSSLKRRSPDDPEPRTLKRVRFAI</sequence>
<dbReference type="PANTHER" id="PTHR15921">
    <property type="entry name" value="PRE-MRNA CLEAVAGE COMPLEX II"/>
    <property type="match status" value="1"/>
</dbReference>
<feature type="compositionally biased region" description="Low complexity" evidence="1">
    <location>
        <begin position="419"/>
        <end position="434"/>
    </location>
</feature>
<dbReference type="SMART" id="SM00582">
    <property type="entry name" value="RPR"/>
    <property type="match status" value="1"/>
</dbReference>
<gene>
    <name evidence="3" type="ORF">DIURU_003765</name>
</gene>
<dbReference type="GO" id="GO:0005737">
    <property type="term" value="C:cytoplasm"/>
    <property type="evidence" value="ECO:0007669"/>
    <property type="project" value="TreeGrafter"/>
</dbReference>
<dbReference type="OrthoDB" id="2129491at2759"/>
<dbReference type="Pfam" id="PF04818">
    <property type="entry name" value="CID"/>
    <property type="match status" value="1"/>
</dbReference>